<dbReference type="InterPro" id="IPR022050">
    <property type="entry name" value="T_hemolysin"/>
</dbReference>
<dbReference type="OrthoDB" id="7432757at2"/>
<sequence length="218" mass="24274">MQFAQQLAHADIQQSAIETASTPNKSAAIHLHGAQSVITAISEPCEADRQELESFVRAIYRRAHRAEVSHFMPKLLSVRDAGDKLLAVCGLRHAHEESLFLETYFDSPIEVLLSQHSQITIAREAILEVGNLAVADPINVRSLLASISLYLHSTHSEWAVFTGISVLRNSLTKLNMSLQFLGEASIERIPEHERAAWGTYYNERPQVVAIRRTQPAAQ</sequence>
<reference evidence="2" key="1">
    <citation type="submission" date="2010-05" db="EMBL/GenBank/DDBJ databases">
        <title>Complete sequence of Methylotenera sp. 301.</title>
        <authorList>
            <person name="Lucas S."/>
            <person name="Copeland A."/>
            <person name="Lapidus A."/>
            <person name="Cheng J.-F."/>
            <person name="Bruce D."/>
            <person name="Goodwin L."/>
            <person name="Pitluck S."/>
            <person name="Clum A."/>
            <person name="Land M."/>
            <person name="Hauser L."/>
            <person name="Kyrpides N."/>
            <person name="Ivanova N."/>
            <person name="Chistoservova L."/>
            <person name="Kalyuzhnaya M."/>
            <person name="Woyke T."/>
        </authorList>
    </citation>
    <scope>NUCLEOTIDE SEQUENCE [LARGE SCALE GENOMIC DNA]</scope>
    <source>
        <strain evidence="2">301</strain>
    </source>
</reference>
<dbReference type="AlphaFoldDB" id="D7DJR9"/>
<proteinExistence type="predicted"/>
<dbReference type="EMBL" id="CP002056">
    <property type="protein sequence ID" value="ADI30280.1"/>
    <property type="molecule type" value="Genomic_DNA"/>
</dbReference>
<dbReference type="eggNOG" id="ENOG5032S9B">
    <property type="taxonomic scope" value="Bacteria"/>
</dbReference>
<protein>
    <recommendedName>
        <fullName evidence="3">Thermostable hemolysin</fullName>
    </recommendedName>
</protein>
<dbReference type="RefSeq" id="WP_013148592.1">
    <property type="nucleotide sequence ID" value="NC_014207.1"/>
</dbReference>
<evidence type="ECO:0000313" key="2">
    <source>
        <dbReference type="Proteomes" id="UP000000383"/>
    </source>
</evidence>
<organism evidence="1 2">
    <name type="scientific">Methylotenera versatilis (strain 301)</name>
    <dbReference type="NCBI Taxonomy" id="666681"/>
    <lineage>
        <taxon>Bacteria</taxon>
        <taxon>Pseudomonadati</taxon>
        <taxon>Pseudomonadota</taxon>
        <taxon>Betaproteobacteria</taxon>
        <taxon>Nitrosomonadales</taxon>
        <taxon>Methylophilaceae</taxon>
        <taxon>Methylotenera</taxon>
    </lineage>
</organism>
<dbReference type="STRING" id="666681.M301_1908"/>
<accession>D7DJR9</accession>
<reference evidence="1 2" key="2">
    <citation type="journal article" date="2011" name="J. Bacteriol.">
        <title>Genomes of three methylotrophs from a single niche uncover genetic and metabolic divergence of Methylophilaceae.</title>
        <authorList>
            <person name="Lapidus A."/>
            <person name="Clum A."/>
            <person name="Labutti K."/>
            <person name="Kaluzhnaya M.G."/>
            <person name="Lim S."/>
            <person name="Beck D.A."/>
            <person name="Glavina Del Rio T."/>
            <person name="Nolan M."/>
            <person name="Mavromatis K."/>
            <person name="Huntemann M."/>
            <person name="Lucas S."/>
            <person name="Lidstrom M.E."/>
            <person name="Ivanova N."/>
            <person name="Chistoserdova L."/>
        </authorList>
    </citation>
    <scope>NUCLEOTIDE SEQUENCE [LARGE SCALE GENOMIC DNA]</scope>
    <source>
        <strain evidence="1 2">301</strain>
    </source>
</reference>
<dbReference type="Proteomes" id="UP000000383">
    <property type="component" value="Chromosome"/>
</dbReference>
<gene>
    <name evidence="1" type="ordered locus">M301_1908</name>
</gene>
<keyword evidence="2" id="KW-1185">Reference proteome</keyword>
<evidence type="ECO:0008006" key="3">
    <source>
        <dbReference type="Google" id="ProtNLM"/>
    </source>
</evidence>
<dbReference type="KEGG" id="meh:M301_1908"/>
<name>D7DJR9_METV0</name>
<dbReference type="HOGENOM" id="CLU_092721_2_0_4"/>
<evidence type="ECO:0000313" key="1">
    <source>
        <dbReference type="EMBL" id="ADI30280.1"/>
    </source>
</evidence>
<dbReference type="Pfam" id="PF12261">
    <property type="entry name" value="T_hemolysin"/>
    <property type="match status" value="1"/>
</dbReference>